<dbReference type="GO" id="GO:0008270">
    <property type="term" value="F:zinc ion binding"/>
    <property type="evidence" value="ECO:0007669"/>
    <property type="project" value="UniProtKB-UniRule"/>
</dbReference>
<dbReference type="Proteomes" id="UP000247465">
    <property type="component" value="Chromosome"/>
</dbReference>
<organism evidence="12 13">
    <name type="scientific">Candidatus Moanibacter tarae</name>
    <dbReference type="NCBI Taxonomy" id="2200854"/>
    <lineage>
        <taxon>Bacteria</taxon>
        <taxon>Pseudomonadati</taxon>
        <taxon>Verrucomicrobiota</taxon>
        <taxon>Opitutia</taxon>
        <taxon>Puniceicoccales</taxon>
        <taxon>Puniceicoccales incertae sedis</taxon>
        <taxon>Candidatus Moanibacter</taxon>
    </lineage>
</organism>
<keyword evidence="6 10" id="KW-0862">Zinc</keyword>
<feature type="binding site" evidence="10">
    <location>
        <position position="248"/>
    </location>
    <ligand>
        <name>Zn(2+)</name>
        <dbReference type="ChEBI" id="CHEBI:29105"/>
    </ligand>
</feature>
<evidence type="ECO:0000256" key="2">
    <source>
        <dbReference type="ARBA" id="ARBA00011245"/>
    </source>
</evidence>
<dbReference type="InterPro" id="IPR014729">
    <property type="entry name" value="Rossmann-like_a/b/a_fold"/>
</dbReference>
<feature type="domain" description="tRNA synthetases class I catalytic" evidence="11">
    <location>
        <begin position="21"/>
        <end position="324"/>
    </location>
</feature>
<comment type="subcellular location">
    <subcellularLocation>
        <location evidence="10">Cytoplasm</location>
    </subcellularLocation>
</comment>
<keyword evidence="7 10" id="KW-0067">ATP-binding</keyword>
<dbReference type="NCBIfam" id="TIGR00435">
    <property type="entry name" value="cysS"/>
    <property type="match status" value="1"/>
</dbReference>
<dbReference type="Pfam" id="PF01406">
    <property type="entry name" value="tRNA-synt_1e"/>
    <property type="match status" value="1"/>
</dbReference>
<evidence type="ECO:0000256" key="7">
    <source>
        <dbReference type="ARBA" id="ARBA00022840"/>
    </source>
</evidence>
<comment type="subunit">
    <text evidence="2 10">Monomer.</text>
</comment>
<gene>
    <name evidence="10 12" type="primary">cysS</name>
    <name evidence="12" type="ORF">DF168_00593</name>
</gene>
<feature type="short sequence motif" description="'HIGH' region" evidence="10">
    <location>
        <begin position="31"/>
        <end position="41"/>
    </location>
</feature>
<name>A0A2Z4ADF3_9BACT</name>
<evidence type="ECO:0000256" key="6">
    <source>
        <dbReference type="ARBA" id="ARBA00022833"/>
    </source>
</evidence>
<dbReference type="SUPFAM" id="SSF52374">
    <property type="entry name" value="Nucleotidylyl transferase"/>
    <property type="match status" value="1"/>
</dbReference>
<comment type="similarity">
    <text evidence="1 10">Belongs to the class-I aminoacyl-tRNA synthetase family.</text>
</comment>
<dbReference type="PRINTS" id="PR00983">
    <property type="entry name" value="TRNASYNTHCYS"/>
</dbReference>
<keyword evidence="3 10" id="KW-0436">Ligase</keyword>
<dbReference type="InterPro" id="IPR009080">
    <property type="entry name" value="tRNAsynth_Ia_anticodon-bd"/>
</dbReference>
<keyword evidence="9 10" id="KW-0030">Aminoacyl-tRNA synthetase</keyword>
<keyword evidence="4 10" id="KW-0479">Metal-binding</keyword>
<dbReference type="EMBL" id="CP029803">
    <property type="protein sequence ID" value="AWT59405.1"/>
    <property type="molecule type" value="Genomic_DNA"/>
</dbReference>
<dbReference type="KEGG" id="mtar:DF168_00593"/>
<reference evidence="12 13" key="1">
    <citation type="submission" date="2018-06" db="EMBL/GenBank/DDBJ databases">
        <title>Draft Genome Sequence of a Novel Marine Bacterium Related to the Verrucomicrobia.</title>
        <authorList>
            <person name="Vosseberg J."/>
            <person name="Martijn J."/>
            <person name="Ettema T.J.G."/>
        </authorList>
    </citation>
    <scope>NUCLEOTIDE SEQUENCE [LARGE SCALE GENOMIC DNA]</scope>
    <source>
        <strain evidence="12">TARA_B100001123</strain>
    </source>
</reference>
<dbReference type="InterPro" id="IPR024909">
    <property type="entry name" value="Cys-tRNA/MSH_ligase"/>
</dbReference>
<dbReference type="AlphaFoldDB" id="A0A2Z4ADF3"/>
<evidence type="ECO:0000256" key="10">
    <source>
        <dbReference type="HAMAP-Rule" id="MF_00041"/>
    </source>
</evidence>
<dbReference type="GO" id="GO:0005737">
    <property type="term" value="C:cytoplasm"/>
    <property type="evidence" value="ECO:0007669"/>
    <property type="project" value="UniProtKB-SubCell"/>
</dbReference>
<evidence type="ECO:0000256" key="4">
    <source>
        <dbReference type="ARBA" id="ARBA00022723"/>
    </source>
</evidence>
<dbReference type="HAMAP" id="MF_00041">
    <property type="entry name" value="Cys_tRNA_synth"/>
    <property type="match status" value="1"/>
</dbReference>
<feature type="short sequence motif" description="'KMSKS' region" evidence="10">
    <location>
        <begin position="276"/>
        <end position="280"/>
    </location>
</feature>
<dbReference type="PANTHER" id="PTHR10890">
    <property type="entry name" value="CYSTEINYL-TRNA SYNTHETASE"/>
    <property type="match status" value="1"/>
</dbReference>
<feature type="binding site" evidence="10">
    <location>
        <position position="244"/>
    </location>
    <ligand>
        <name>Zn(2+)</name>
        <dbReference type="ChEBI" id="CHEBI:29105"/>
    </ligand>
</feature>
<evidence type="ECO:0000259" key="11">
    <source>
        <dbReference type="Pfam" id="PF01406"/>
    </source>
</evidence>
<dbReference type="EC" id="6.1.1.16" evidence="10"/>
<evidence type="ECO:0000256" key="9">
    <source>
        <dbReference type="ARBA" id="ARBA00023146"/>
    </source>
</evidence>
<feature type="binding site" evidence="10">
    <location>
        <position position="279"/>
    </location>
    <ligand>
        <name>ATP</name>
        <dbReference type="ChEBI" id="CHEBI:30616"/>
    </ligand>
</feature>
<dbReference type="PANTHER" id="PTHR10890:SF3">
    <property type="entry name" value="CYSTEINE--TRNA LIGASE, CYTOPLASMIC"/>
    <property type="match status" value="1"/>
</dbReference>
<comment type="cofactor">
    <cofactor evidence="10">
        <name>Zn(2+)</name>
        <dbReference type="ChEBI" id="CHEBI:29105"/>
    </cofactor>
    <text evidence="10">Binds 1 zinc ion per subunit.</text>
</comment>
<evidence type="ECO:0000256" key="5">
    <source>
        <dbReference type="ARBA" id="ARBA00022741"/>
    </source>
</evidence>
<dbReference type="CDD" id="cd00672">
    <property type="entry name" value="CysRS_core"/>
    <property type="match status" value="1"/>
</dbReference>
<dbReference type="InterPro" id="IPR015803">
    <property type="entry name" value="Cys-tRNA-ligase"/>
</dbReference>
<feature type="binding site" evidence="10">
    <location>
        <position position="29"/>
    </location>
    <ligand>
        <name>Zn(2+)</name>
        <dbReference type="ChEBI" id="CHEBI:29105"/>
    </ligand>
</feature>
<dbReference type="Gene3D" id="1.20.120.1910">
    <property type="entry name" value="Cysteine-tRNA ligase, C-terminal anti-codon recognition domain"/>
    <property type="match status" value="1"/>
</dbReference>
<keyword evidence="5 10" id="KW-0547">Nucleotide-binding</keyword>
<evidence type="ECO:0000313" key="13">
    <source>
        <dbReference type="Proteomes" id="UP000247465"/>
    </source>
</evidence>
<proteinExistence type="inferred from homology"/>
<dbReference type="GO" id="GO:0005524">
    <property type="term" value="F:ATP binding"/>
    <property type="evidence" value="ECO:0007669"/>
    <property type="project" value="UniProtKB-UniRule"/>
</dbReference>
<evidence type="ECO:0000256" key="8">
    <source>
        <dbReference type="ARBA" id="ARBA00022917"/>
    </source>
</evidence>
<sequence length="474" mass="54149">MALKLYDTLTRKIKPLHVSDGSRFRFYVCGPTVYGPTHIGNFRTMILGDLLFRVLQLSGMNPYYVRNLTDVDDKTIDRCQKAGIGLEKFTTKWIQVFHNDCEKLNILPPSLEPRATQHINQQILLIKKLVDTGYGYKGKDGAVYFDVRSFKNYGQLSRLKNRELRTQKKTSEGRLNLADNYDRESVADFALWKARKPSDGENYWPSPWGEGRPGWHLECSAMSMEYLGESFDLHGGGSDLCFPHHENEIAQSEAATGTKFAKHWMHGAMLKVDSQKMSKSMGNIHTVNEILDMGYSPMDLRYTLLTGHYRQPLNFTRNGLESACSAIRSIEKKIEPLLKSLKVSKSEFENLGQGTSQISGPFEQSWFALLEDLNTPKCLGTLFKAFNETEVETISHNLPSLSRLLFALGIRLFTDSPSPDTEIPKKIVLLAEKRWNSKRERDFATADALREEVESMGWIILDRKDRYEIQKQNP</sequence>
<feature type="binding site" evidence="10">
    <location>
        <position position="219"/>
    </location>
    <ligand>
        <name>Zn(2+)</name>
        <dbReference type="ChEBI" id="CHEBI:29105"/>
    </ligand>
</feature>
<keyword evidence="8 10" id="KW-0648">Protein biosynthesis</keyword>
<dbReference type="Gene3D" id="3.40.50.620">
    <property type="entry name" value="HUPs"/>
    <property type="match status" value="1"/>
</dbReference>
<keyword evidence="10" id="KW-0963">Cytoplasm</keyword>
<evidence type="ECO:0000256" key="3">
    <source>
        <dbReference type="ARBA" id="ARBA00022598"/>
    </source>
</evidence>
<dbReference type="SUPFAM" id="SSF47323">
    <property type="entry name" value="Anticodon-binding domain of a subclass of class I aminoacyl-tRNA synthetases"/>
    <property type="match status" value="1"/>
</dbReference>
<protein>
    <recommendedName>
        <fullName evidence="10">Cysteine--tRNA ligase</fullName>
        <ecNumber evidence="10">6.1.1.16</ecNumber>
    </recommendedName>
    <alternativeName>
        <fullName evidence="10">Cysteinyl-tRNA synthetase</fullName>
        <shortName evidence="10">CysRS</shortName>
    </alternativeName>
</protein>
<dbReference type="GO" id="GO:0004817">
    <property type="term" value="F:cysteine-tRNA ligase activity"/>
    <property type="evidence" value="ECO:0007669"/>
    <property type="project" value="UniProtKB-UniRule"/>
</dbReference>
<evidence type="ECO:0000313" key="12">
    <source>
        <dbReference type="EMBL" id="AWT59405.1"/>
    </source>
</evidence>
<dbReference type="InterPro" id="IPR032678">
    <property type="entry name" value="tRNA-synt_1_cat_dom"/>
</dbReference>
<dbReference type="GO" id="GO:0006423">
    <property type="term" value="P:cysteinyl-tRNA aminoacylation"/>
    <property type="evidence" value="ECO:0007669"/>
    <property type="project" value="UniProtKB-UniRule"/>
</dbReference>
<comment type="catalytic activity">
    <reaction evidence="10">
        <text>tRNA(Cys) + L-cysteine + ATP = L-cysteinyl-tRNA(Cys) + AMP + diphosphate</text>
        <dbReference type="Rhea" id="RHEA:17773"/>
        <dbReference type="Rhea" id="RHEA-COMP:9661"/>
        <dbReference type="Rhea" id="RHEA-COMP:9679"/>
        <dbReference type="ChEBI" id="CHEBI:30616"/>
        <dbReference type="ChEBI" id="CHEBI:33019"/>
        <dbReference type="ChEBI" id="CHEBI:35235"/>
        <dbReference type="ChEBI" id="CHEBI:78442"/>
        <dbReference type="ChEBI" id="CHEBI:78517"/>
        <dbReference type="ChEBI" id="CHEBI:456215"/>
        <dbReference type="EC" id="6.1.1.16"/>
    </reaction>
</comment>
<accession>A0A2Z4ADF3</accession>
<evidence type="ECO:0000256" key="1">
    <source>
        <dbReference type="ARBA" id="ARBA00005594"/>
    </source>
</evidence>